<feature type="domain" description="Major facilitator superfamily (MFS) profile" evidence="8">
    <location>
        <begin position="1"/>
        <end position="249"/>
    </location>
</feature>
<organism evidence="9 10">
    <name type="scientific">Paraconiothyrium brasiliense</name>
    <dbReference type="NCBI Taxonomy" id="300254"/>
    <lineage>
        <taxon>Eukaryota</taxon>
        <taxon>Fungi</taxon>
        <taxon>Dikarya</taxon>
        <taxon>Ascomycota</taxon>
        <taxon>Pezizomycotina</taxon>
        <taxon>Dothideomycetes</taxon>
        <taxon>Pleosporomycetidae</taxon>
        <taxon>Pleosporales</taxon>
        <taxon>Massarineae</taxon>
        <taxon>Didymosphaeriaceae</taxon>
        <taxon>Paraconiothyrium</taxon>
    </lineage>
</organism>
<dbReference type="InterPro" id="IPR020846">
    <property type="entry name" value="MFS_dom"/>
</dbReference>
<accession>A0ABR3QZU6</accession>
<name>A0ABR3QZU6_9PLEO</name>
<gene>
    <name evidence="9" type="ORF">SLS60_008181</name>
</gene>
<dbReference type="PROSITE" id="PS50850">
    <property type="entry name" value="MFS"/>
    <property type="match status" value="1"/>
</dbReference>
<comment type="caution">
    <text evidence="9">The sequence shown here is derived from an EMBL/GenBank/DDBJ whole genome shotgun (WGS) entry which is preliminary data.</text>
</comment>
<dbReference type="Proteomes" id="UP001521785">
    <property type="component" value="Unassembled WGS sequence"/>
</dbReference>
<evidence type="ECO:0000256" key="6">
    <source>
        <dbReference type="ARBA" id="ARBA00023136"/>
    </source>
</evidence>
<keyword evidence="4 7" id="KW-0812">Transmembrane</keyword>
<dbReference type="InterPro" id="IPR005829">
    <property type="entry name" value="Sugar_transporter_CS"/>
</dbReference>
<dbReference type="Gene3D" id="1.20.1250.20">
    <property type="entry name" value="MFS general substrate transporter like domains"/>
    <property type="match status" value="1"/>
</dbReference>
<keyword evidence="6 7" id="KW-0472">Membrane</keyword>
<dbReference type="Pfam" id="PF00083">
    <property type="entry name" value="Sugar_tr"/>
    <property type="match status" value="1"/>
</dbReference>
<evidence type="ECO:0000256" key="4">
    <source>
        <dbReference type="ARBA" id="ARBA00022692"/>
    </source>
</evidence>
<feature type="transmembrane region" description="Helical" evidence="7">
    <location>
        <begin position="194"/>
        <end position="214"/>
    </location>
</feature>
<dbReference type="PANTHER" id="PTHR48020">
    <property type="entry name" value="PROTON MYO-INOSITOL COTRANSPORTER"/>
    <property type="match status" value="1"/>
</dbReference>
<evidence type="ECO:0000256" key="2">
    <source>
        <dbReference type="ARBA" id="ARBA00010992"/>
    </source>
</evidence>
<dbReference type="InterPro" id="IPR005828">
    <property type="entry name" value="MFS_sugar_transport-like"/>
</dbReference>
<evidence type="ECO:0000256" key="5">
    <source>
        <dbReference type="ARBA" id="ARBA00022989"/>
    </source>
</evidence>
<evidence type="ECO:0000313" key="9">
    <source>
        <dbReference type="EMBL" id="KAL1597695.1"/>
    </source>
</evidence>
<evidence type="ECO:0000313" key="10">
    <source>
        <dbReference type="Proteomes" id="UP001521785"/>
    </source>
</evidence>
<evidence type="ECO:0000256" key="3">
    <source>
        <dbReference type="ARBA" id="ARBA00022448"/>
    </source>
</evidence>
<evidence type="ECO:0000256" key="7">
    <source>
        <dbReference type="SAM" id="Phobius"/>
    </source>
</evidence>
<dbReference type="InterPro" id="IPR050814">
    <property type="entry name" value="Myo-inositol_Transporter"/>
</dbReference>
<keyword evidence="3" id="KW-0813">Transport</keyword>
<keyword evidence="5 7" id="KW-1133">Transmembrane helix</keyword>
<dbReference type="InterPro" id="IPR036259">
    <property type="entry name" value="MFS_trans_sf"/>
</dbReference>
<keyword evidence="10" id="KW-1185">Reference proteome</keyword>
<feature type="transmembrane region" description="Helical" evidence="7">
    <location>
        <begin position="98"/>
        <end position="120"/>
    </location>
</feature>
<comment type="similarity">
    <text evidence="2">Belongs to the major facilitator superfamily. Sugar transporter (TC 2.A.1.1) family.</text>
</comment>
<dbReference type="PROSITE" id="PS00216">
    <property type="entry name" value="SUGAR_TRANSPORT_1"/>
    <property type="match status" value="1"/>
</dbReference>
<dbReference type="PANTHER" id="PTHR48020:SF12">
    <property type="entry name" value="PROTON MYO-INOSITOL COTRANSPORTER"/>
    <property type="match status" value="1"/>
</dbReference>
<feature type="transmembrane region" description="Helical" evidence="7">
    <location>
        <begin position="70"/>
        <end position="86"/>
    </location>
</feature>
<feature type="transmembrane region" description="Helical" evidence="7">
    <location>
        <begin position="226"/>
        <end position="245"/>
    </location>
</feature>
<dbReference type="EMBL" id="JAKJXO020000012">
    <property type="protein sequence ID" value="KAL1597695.1"/>
    <property type="molecule type" value="Genomic_DNA"/>
</dbReference>
<sequence>MTGSIDSFIEVSGLEDYDKYIRRGAFLAQSKAAFPTGRERRDGLILKDEERYYLQLEDSSRRIDKFKQPWRLYALVGAYYSSTILADPQHASYQPRDALLISMGFGIINFLFAIPAIWTIDSFGRRNLLLSTFPFMALFQIIMVIAFKLPGQSSAQHVLVILGMYLFGVAYSPGEGPVPFVYSAESMPLYNRDFGMGIVTSVNWFWNFFISITWPKFSYAFGTSGAFGWYAAWCVVGFFMILFLVPETKDMTLEELDQVFDHHTMDYVKYGMAELHWMVGRYLFGRKGLKKPPPFLQRKDPEEVYDTRGEAFDPRGVLYEEIHEDKRATT</sequence>
<feature type="transmembrane region" description="Helical" evidence="7">
    <location>
        <begin position="127"/>
        <end position="149"/>
    </location>
</feature>
<evidence type="ECO:0000259" key="8">
    <source>
        <dbReference type="PROSITE" id="PS50850"/>
    </source>
</evidence>
<feature type="transmembrane region" description="Helical" evidence="7">
    <location>
        <begin position="155"/>
        <end position="173"/>
    </location>
</feature>
<proteinExistence type="inferred from homology"/>
<comment type="subcellular location">
    <subcellularLocation>
        <location evidence="1">Membrane</location>
        <topology evidence="1">Multi-pass membrane protein</topology>
    </subcellularLocation>
</comment>
<evidence type="ECO:0000256" key="1">
    <source>
        <dbReference type="ARBA" id="ARBA00004141"/>
    </source>
</evidence>
<dbReference type="SUPFAM" id="SSF103473">
    <property type="entry name" value="MFS general substrate transporter"/>
    <property type="match status" value="1"/>
</dbReference>
<protein>
    <recommendedName>
        <fullName evidence="8">Major facilitator superfamily (MFS) profile domain-containing protein</fullName>
    </recommendedName>
</protein>
<reference evidence="9 10" key="1">
    <citation type="submission" date="2024-02" db="EMBL/GenBank/DDBJ databases">
        <title>De novo assembly and annotation of 12 fungi associated with fruit tree decline syndrome in Ontario, Canada.</title>
        <authorList>
            <person name="Sulman M."/>
            <person name="Ellouze W."/>
            <person name="Ilyukhin E."/>
        </authorList>
    </citation>
    <scope>NUCLEOTIDE SEQUENCE [LARGE SCALE GENOMIC DNA]</scope>
    <source>
        <strain evidence="9 10">M42-189</strain>
    </source>
</reference>